<keyword evidence="4" id="KW-0808">Transferase</keyword>
<dbReference type="SMART" id="SM00388">
    <property type="entry name" value="HisKA"/>
    <property type="match status" value="1"/>
</dbReference>
<dbReference type="InterPro" id="IPR035965">
    <property type="entry name" value="PAS-like_dom_sf"/>
</dbReference>
<dbReference type="SUPFAM" id="SSF55785">
    <property type="entry name" value="PYP-like sensor domain (PAS domain)"/>
    <property type="match status" value="1"/>
</dbReference>
<evidence type="ECO:0000259" key="9">
    <source>
        <dbReference type="PROSITE" id="PS50112"/>
    </source>
</evidence>
<sequence length="513" mass="59014">MNWGLYTRVIVSLGFVLSIAMLLLGYVLSHDFNETEKMESIVLTLGGIWLLVMMVIHLVLRSTIKPLSVLTKHITTTSFEMSHREISVDLRTRKDEIGMLACAFDAMLSNLQKSYSNLEKREEHYRRLVETANVIPWELDLNSRRITYVGPQAKAMLGYEISDWYEEKFWLNHVCEKDVDLAEKFYRHVASIDEGREIEYRITHANGKVVWVRDCVHKSTYDPRSPTLQGLMFDVDERVKARQELQRYREHLERVVNERTAELLTVNQELQSFAHSLSQDLRVPLRAINGFSEAMLEDYGNVVGDEGRNYLKRICGGTKRMGKMIDDILILSRVTRKELYRKKINLSQMAAEVEKNLREEYTDHQVEFIVDKQLTAYGDEELMEILLNHLLSNAWKFTQKVDHPRVEFTGELSTGNMVYTVKDNGVGFDMQYVEKLFLPFRRLHNVEEFEGVGVGLAAVKRIVLRHGGKAWGEGKVDGGAVFCFTLAESSPEQQNSGKKISLDSDIIDMGDVS</sequence>
<dbReference type="PROSITE" id="PS50885">
    <property type="entry name" value="HAMP"/>
    <property type="match status" value="1"/>
</dbReference>
<dbReference type="SMART" id="SM00304">
    <property type="entry name" value="HAMP"/>
    <property type="match status" value="1"/>
</dbReference>
<reference evidence="12" key="1">
    <citation type="submission" date="2018-06" db="EMBL/GenBank/DDBJ databases">
        <authorList>
            <person name="Zhirakovskaya E."/>
        </authorList>
    </citation>
    <scope>NUCLEOTIDE SEQUENCE</scope>
</reference>
<dbReference type="InterPro" id="IPR050351">
    <property type="entry name" value="BphY/WalK/GraS-like"/>
</dbReference>
<dbReference type="PROSITE" id="PS50113">
    <property type="entry name" value="PAC"/>
    <property type="match status" value="1"/>
</dbReference>
<dbReference type="Pfam" id="PF08447">
    <property type="entry name" value="PAS_3"/>
    <property type="match status" value="1"/>
</dbReference>
<feature type="domain" description="PAS" evidence="9">
    <location>
        <begin position="121"/>
        <end position="193"/>
    </location>
</feature>
<dbReference type="GO" id="GO:0000155">
    <property type="term" value="F:phosphorelay sensor kinase activity"/>
    <property type="evidence" value="ECO:0007669"/>
    <property type="project" value="InterPro"/>
</dbReference>
<keyword evidence="6 7" id="KW-0472">Membrane</keyword>
<dbReference type="GO" id="GO:0030295">
    <property type="term" value="F:protein kinase activator activity"/>
    <property type="evidence" value="ECO:0007669"/>
    <property type="project" value="TreeGrafter"/>
</dbReference>
<dbReference type="SUPFAM" id="SSF158472">
    <property type="entry name" value="HAMP domain-like"/>
    <property type="match status" value="1"/>
</dbReference>
<name>A0A3B1ALK3_9ZZZZ</name>
<dbReference type="InterPro" id="IPR003594">
    <property type="entry name" value="HATPase_dom"/>
</dbReference>
<evidence type="ECO:0000256" key="4">
    <source>
        <dbReference type="ARBA" id="ARBA00022679"/>
    </source>
</evidence>
<dbReference type="Gene3D" id="6.10.340.10">
    <property type="match status" value="1"/>
</dbReference>
<dbReference type="PROSITE" id="PS50112">
    <property type="entry name" value="PAS"/>
    <property type="match status" value="1"/>
</dbReference>
<dbReference type="CDD" id="cd06225">
    <property type="entry name" value="HAMP"/>
    <property type="match status" value="1"/>
</dbReference>
<dbReference type="InterPro" id="IPR003661">
    <property type="entry name" value="HisK_dim/P_dom"/>
</dbReference>
<evidence type="ECO:0000256" key="7">
    <source>
        <dbReference type="SAM" id="Phobius"/>
    </source>
</evidence>
<dbReference type="PRINTS" id="PR00344">
    <property type="entry name" value="BCTRLSENSOR"/>
</dbReference>
<dbReference type="PANTHER" id="PTHR42878">
    <property type="entry name" value="TWO-COMPONENT HISTIDINE KINASE"/>
    <property type="match status" value="1"/>
</dbReference>
<dbReference type="SMART" id="SM00387">
    <property type="entry name" value="HATPase_c"/>
    <property type="match status" value="1"/>
</dbReference>
<proteinExistence type="predicted"/>
<dbReference type="FunFam" id="3.30.565.10:FF:000006">
    <property type="entry name" value="Sensor histidine kinase WalK"/>
    <property type="match status" value="1"/>
</dbReference>
<dbReference type="PROSITE" id="PS50109">
    <property type="entry name" value="HIS_KIN"/>
    <property type="match status" value="1"/>
</dbReference>
<evidence type="ECO:0000259" key="8">
    <source>
        <dbReference type="PROSITE" id="PS50109"/>
    </source>
</evidence>
<evidence type="ECO:0000259" key="10">
    <source>
        <dbReference type="PROSITE" id="PS50113"/>
    </source>
</evidence>
<keyword evidence="7" id="KW-0812">Transmembrane</keyword>
<dbReference type="EC" id="2.7.13.3" evidence="2"/>
<dbReference type="Pfam" id="PF00512">
    <property type="entry name" value="HisKA"/>
    <property type="match status" value="1"/>
</dbReference>
<dbReference type="Pfam" id="PF02518">
    <property type="entry name" value="HATPase_c"/>
    <property type="match status" value="1"/>
</dbReference>
<feature type="transmembrane region" description="Helical" evidence="7">
    <location>
        <begin position="40"/>
        <end position="60"/>
    </location>
</feature>
<evidence type="ECO:0000313" key="12">
    <source>
        <dbReference type="EMBL" id="VAX04632.1"/>
    </source>
</evidence>
<dbReference type="SUPFAM" id="SSF47384">
    <property type="entry name" value="Homodimeric domain of signal transducing histidine kinase"/>
    <property type="match status" value="1"/>
</dbReference>
<dbReference type="CDD" id="cd00130">
    <property type="entry name" value="PAS"/>
    <property type="match status" value="1"/>
</dbReference>
<dbReference type="Gene3D" id="3.30.450.20">
    <property type="entry name" value="PAS domain"/>
    <property type="match status" value="1"/>
</dbReference>
<dbReference type="GO" id="GO:0007234">
    <property type="term" value="P:osmosensory signaling via phosphorelay pathway"/>
    <property type="evidence" value="ECO:0007669"/>
    <property type="project" value="TreeGrafter"/>
</dbReference>
<accession>A0A3B1ALK3</accession>
<dbReference type="GO" id="GO:0000156">
    <property type="term" value="F:phosphorelay response regulator activity"/>
    <property type="evidence" value="ECO:0007669"/>
    <property type="project" value="TreeGrafter"/>
</dbReference>
<dbReference type="InterPro" id="IPR004358">
    <property type="entry name" value="Sig_transdc_His_kin-like_C"/>
</dbReference>
<dbReference type="GO" id="GO:0016020">
    <property type="term" value="C:membrane"/>
    <property type="evidence" value="ECO:0007669"/>
    <property type="project" value="UniProtKB-SubCell"/>
</dbReference>
<feature type="domain" description="Histidine kinase" evidence="8">
    <location>
        <begin position="276"/>
        <end position="490"/>
    </location>
</feature>
<dbReference type="PANTHER" id="PTHR42878:SF15">
    <property type="entry name" value="BACTERIOPHYTOCHROME"/>
    <property type="match status" value="1"/>
</dbReference>
<organism evidence="12">
    <name type="scientific">hydrothermal vent metagenome</name>
    <dbReference type="NCBI Taxonomy" id="652676"/>
    <lineage>
        <taxon>unclassified sequences</taxon>
        <taxon>metagenomes</taxon>
        <taxon>ecological metagenomes</taxon>
    </lineage>
</organism>
<feature type="domain" description="HAMP" evidence="11">
    <location>
        <begin position="61"/>
        <end position="116"/>
    </location>
</feature>
<dbReference type="Gene3D" id="1.10.287.130">
    <property type="match status" value="1"/>
</dbReference>
<dbReference type="InterPro" id="IPR013655">
    <property type="entry name" value="PAS_fold_3"/>
</dbReference>
<dbReference type="AlphaFoldDB" id="A0A3B1ALK3"/>
<gene>
    <name evidence="12" type="ORF">MNBD_GAMMA19-1825</name>
</gene>
<keyword evidence="3" id="KW-0597">Phosphoprotein</keyword>
<feature type="transmembrane region" description="Helical" evidence="7">
    <location>
        <begin position="6"/>
        <end position="28"/>
    </location>
</feature>
<feature type="domain" description="PAC" evidence="10">
    <location>
        <begin position="196"/>
        <end position="247"/>
    </location>
</feature>
<dbReference type="EMBL" id="UOFV01000483">
    <property type="protein sequence ID" value="VAX04632.1"/>
    <property type="molecule type" value="Genomic_DNA"/>
</dbReference>
<dbReference type="NCBIfam" id="TIGR00229">
    <property type="entry name" value="sensory_box"/>
    <property type="match status" value="1"/>
</dbReference>
<protein>
    <recommendedName>
        <fullName evidence="2">histidine kinase</fullName>
        <ecNumber evidence="2">2.7.13.3</ecNumber>
    </recommendedName>
</protein>
<dbReference type="InterPro" id="IPR003660">
    <property type="entry name" value="HAMP_dom"/>
</dbReference>
<comment type="catalytic activity">
    <reaction evidence="1">
        <text>ATP + protein L-histidine = ADP + protein N-phospho-L-histidine.</text>
        <dbReference type="EC" id="2.7.13.3"/>
    </reaction>
</comment>
<dbReference type="InterPro" id="IPR000700">
    <property type="entry name" value="PAS-assoc_C"/>
</dbReference>
<keyword evidence="5 12" id="KW-0418">Kinase</keyword>
<evidence type="ECO:0000256" key="5">
    <source>
        <dbReference type="ARBA" id="ARBA00022777"/>
    </source>
</evidence>
<dbReference type="SUPFAM" id="SSF55874">
    <property type="entry name" value="ATPase domain of HSP90 chaperone/DNA topoisomerase II/histidine kinase"/>
    <property type="match status" value="1"/>
</dbReference>
<evidence type="ECO:0000256" key="1">
    <source>
        <dbReference type="ARBA" id="ARBA00000085"/>
    </source>
</evidence>
<evidence type="ECO:0000259" key="11">
    <source>
        <dbReference type="PROSITE" id="PS50885"/>
    </source>
</evidence>
<dbReference type="InterPro" id="IPR005467">
    <property type="entry name" value="His_kinase_dom"/>
</dbReference>
<dbReference type="Gene3D" id="3.30.565.10">
    <property type="entry name" value="Histidine kinase-like ATPase, C-terminal domain"/>
    <property type="match status" value="1"/>
</dbReference>
<keyword evidence="7" id="KW-1133">Transmembrane helix</keyword>
<dbReference type="InterPro" id="IPR000014">
    <property type="entry name" value="PAS"/>
</dbReference>
<dbReference type="CDD" id="cd00082">
    <property type="entry name" value="HisKA"/>
    <property type="match status" value="1"/>
</dbReference>
<dbReference type="Pfam" id="PF00672">
    <property type="entry name" value="HAMP"/>
    <property type="match status" value="1"/>
</dbReference>
<dbReference type="InterPro" id="IPR036097">
    <property type="entry name" value="HisK_dim/P_sf"/>
</dbReference>
<evidence type="ECO:0000256" key="2">
    <source>
        <dbReference type="ARBA" id="ARBA00012438"/>
    </source>
</evidence>
<dbReference type="InterPro" id="IPR036890">
    <property type="entry name" value="HATPase_C_sf"/>
</dbReference>
<evidence type="ECO:0000256" key="3">
    <source>
        <dbReference type="ARBA" id="ARBA00022553"/>
    </source>
</evidence>
<evidence type="ECO:0000256" key="6">
    <source>
        <dbReference type="ARBA" id="ARBA00023136"/>
    </source>
</evidence>